<organism evidence="2 3">
    <name type="scientific">Calocera cornea HHB12733</name>
    <dbReference type="NCBI Taxonomy" id="1353952"/>
    <lineage>
        <taxon>Eukaryota</taxon>
        <taxon>Fungi</taxon>
        <taxon>Dikarya</taxon>
        <taxon>Basidiomycota</taxon>
        <taxon>Agaricomycotina</taxon>
        <taxon>Dacrymycetes</taxon>
        <taxon>Dacrymycetales</taxon>
        <taxon>Dacrymycetaceae</taxon>
        <taxon>Calocera</taxon>
    </lineage>
</organism>
<feature type="compositionally biased region" description="Acidic residues" evidence="1">
    <location>
        <begin position="306"/>
        <end position="317"/>
    </location>
</feature>
<feature type="region of interest" description="Disordered" evidence="1">
    <location>
        <begin position="199"/>
        <end position="261"/>
    </location>
</feature>
<evidence type="ECO:0000313" key="3">
    <source>
        <dbReference type="Proteomes" id="UP000076842"/>
    </source>
</evidence>
<feature type="compositionally biased region" description="Pro residues" evidence="1">
    <location>
        <begin position="38"/>
        <end position="47"/>
    </location>
</feature>
<name>A0A165HUK9_9BASI</name>
<evidence type="ECO:0000256" key="1">
    <source>
        <dbReference type="SAM" id="MobiDB-lite"/>
    </source>
</evidence>
<feature type="compositionally biased region" description="Low complexity" evidence="1">
    <location>
        <begin position="211"/>
        <end position="223"/>
    </location>
</feature>
<feature type="compositionally biased region" description="Low complexity" evidence="1">
    <location>
        <begin position="355"/>
        <end position="375"/>
    </location>
</feature>
<feature type="region of interest" description="Disordered" evidence="1">
    <location>
        <begin position="278"/>
        <end position="380"/>
    </location>
</feature>
<accession>A0A165HUK9</accession>
<dbReference type="Proteomes" id="UP000076842">
    <property type="component" value="Unassembled WGS sequence"/>
</dbReference>
<feature type="compositionally biased region" description="Basic residues" evidence="1">
    <location>
        <begin position="324"/>
        <end position="343"/>
    </location>
</feature>
<sequence length="576" mass="63381">MVTARFCAPPTALQCRPRYKRETPREGVSSLSGLLTPSSPPPGPLPPAGASWPQCQTKFARDSGHLSGNSSAPPAHTAALKQYPMPLSGTKPRAPPAPTPALSSSHAFPLPHLLPRPRPARPSLKPRYTPWPAAPRDDTMHAEQQWAAWQAPYMQQLDAQGWTWNGAWCFAGRPFAPALLGEVPMPMCDDWKDAGIDPRLIYRSPSPGAGDTSSSSPATDQSSLWDSPTGSSESSLPPMLEDLASSDDEEEEEQALQEELQQRMGGACLSPAAEGAELVAHTGGKRKRAGAPSKEGESRVCAGESENGDDEDDDDSGDYFPGVGKKKSSKRPRLSSRGQRKCPLRSQDIKPNPRARTALSSTTPPPASRSTARRPNPAHEQTEIVFSCPYYRSSAPALTCGACFNSETDVRRHAAKHVAQEHYQRQLETDDGRRPLSAYMFGGLEPVFLRCPHSWCRRPFTRKDAFARHVANSCRRRNGGARALEKQAMVEAARAHTLKQPDHWVASPVTMPHRVEAITAKVQGQQKRVITRIVRVLSTYENTYDVRKVKDGEEMEIWWARQGYKGKHEVFKPMDV</sequence>
<keyword evidence="3" id="KW-1185">Reference proteome</keyword>
<protein>
    <submittedName>
        <fullName evidence="2">Uncharacterized protein</fullName>
    </submittedName>
</protein>
<reference evidence="2 3" key="1">
    <citation type="journal article" date="2016" name="Mol. Biol. Evol.">
        <title>Comparative Genomics of Early-Diverging Mushroom-Forming Fungi Provides Insights into the Origins of Lignocellulose Decay Capabilities.</title>
        <authorList>
            <person name="Nagy L.G."/>
            <person name="Riley R."/>
            <person name="Tritt A."/>
            <person name="Adam C."/>
            <person name="Daum C."/>
            <person name="Floudas D."/>
            <person name="Sun H."/>
            <person name="Yadav J.S."/>
            <person name="Pangilinan J."/>
            <person name="Larsson K.H."/>
            <person name="Matsuura K."/>
            <person name="Barry K."/>
            <person name="Labutti K."/>
            <person name="Kuo R."/>
            <person name="Ohm R.A."/>
            <person name="Bhattacharya S.S."/>
            <person name="Shirouzu T."/>
            <person name="Yoshinaga Y."/>
            <person name="Martin F.M."/>
            <person name="Grigoriev I.V."/>
            <person name="Hibbett D.S."/>
        </authorList>
    </citation>
    <scope>NUCLEOTIDE SEQUENCE [LARGE SCALE GENOMIC DNA]</scope>
    <source>
        <strain evidence="2 3">HHB12733</strain>
    </source>
</reference>
<evidence type="ECO:0000313" key="2">
    <source>
        <dbReference type="EMBL" id="KZT59765.1"/>
    </source>
</evidence>
<feature type="compositionally biased region" description="Acidic residues" evidence="1">
    <location>
        <begin position="244"/>
        <end position="256"/>
    </location>
</feature>
<dbReference type="InParanoid" id="A0A165HUK9"/>
<proteinExistence type="predicted"/>
<feature type="compositionally biased region" description="Polar residues" evidence="1">
    <location>
        <begin position="224"/>
        <end position="235"/>
    </location>
</feature>
<gene>
    <name evidence="2" type="ORF">CALCODRAFT_175834</name>
</gene>
<dbReference type="AlphaFoldDB" id="A0A165HUK9"/>
<dbReference type="EMBL" id="KV423937">
    <property type="protein sequence ID" value="KZT59765.1"/>
    <property type="molecule type" value="Genomic_DNA"/>
</dbReference>
<dbReference type="OrthoDB" id="3362331at2759"/>
<feature type="region of interest" description="Disordered" evidence="1">
    <location>
        <begin position="15"/>
        <end position="134"/>
    </location>
</feature>